<dbReference type="GO" id="GO:0005524">
    <property type="term" value="F:ATP binding"/>
    <property type="evidence" value="ECO:0007669"/>
    <property type="project" value="UniProtKB-KW"/>
</dbReference>
<dbReference type="InterPro" id="IPR003593">
    <property type="entry name" value="AAA+_ATPase"/>
</dbReference>
<dbReference type="Pfam" id="PF00005">
    <property type="entry name" value="ABC_tran"/>
    <property type="match status" value="1"/>
</dbReference>
<keyword evidence="9" id="KW-1185">Reference proteome</keyword>
<keyword evidence="5" id="KW-0029">Amino-acid transport</keyword>
<feature type="domain" description="ABC transporter" evidence="7">
    <location>
        <begin position="42"/>
        <end position="273"/>
    </location>
</feature>
<reference evidence="9" key="1">
    <citation type="journal article" date="2019" name="Int. J. Syst. Evol. Microbiol.">
        <title>The Global Catalogue of Microorganisms (GCM) 10K type strain sequencing project: providing services to taxonomists for standard genome sequencing and annotation.</title>
        <authorList>
            <consortium name="The Broad Institute Genomics Platform"/>
            <consortium name="The Broad Institute Genome Sequencing Center for Infectious Disease"/>
            <person name="Wu L."/>
            <person name="Ma J."/>
        </authorList>
    </citation>
    <scope>NUCLEOTIDE SEQUENCE [LARGE SCALE GENOMIC DNA]</scope>
    <source>
        <strain evidence="9">JCM 16117</strain>
    </source>
</reference>
<comment type="caution">
    <text evidence="8">The sequence shown here is derived from an EMBL/GenBank/DDBJ whole genome shotgun (WGS) entry which is preliminary data.</text>
</comment>
<organism evidence="8 9">
    <name type="scientific">Herbiconiux moechotypicola</name>
    <dbReference type="NCBI Taxonomy" id="637393"/>
    <lineage>
        <taxon>Bacteria</taxon>
        <taxon>Bacillati</taxon>
        <taxon>Actinomycetota</taxon>
        <taxon>Actinomycetes</taxon>
        <taxon>Micrococcales</taxon>
        <taxon>Microbacteriaceae</taxon>
        <taxon>Herbiconiux</taxon>
    </lineage>
</organism>
<sequence length="280" mass="30099">MSDIDPNEVNAETNLLAEESAAPAAAPTRHTGAPTDRGDAVLKTENLVGGYLPGVNILNGCTIGAYPGELIGIIGPNGAGKSTVLKAIFGQIKIRGGRVVLKGEDITGLKANKLVAKGVGMVPQNNNVFPSLTIEENLEMGLFQKPSIFAERFDFVTTLFPELGKRRKQRAGSLSGGERQMVAMGRALMMEPSVLLLDEPSAGLSPVRQDETFMRVHQINRAGVSVIMVEQNARRCLQICDRAYVLDQGRDAYTGTGRELMKDPKVIELYLGTLAADQGY</sequence>
<dbReference type="InterPro" id="IPR003439">
    <property type="entry name" value="ABC_transporter-like_ATP-bd"/>
</dbReference>
<protein>
    <submittedName>
        <fullName evidence="8">ABC transporter ATP-binding protein</fullName>
    </submittedName>
</protein>
<evidence type="ECO:0000256" key="2">
    <source>
        <dbReference type="ARBA" id="ARBA00022448"/>
    </source>
</evidence>
<proteinExistence type="inferred from homology"/>
<evidence type="ECO:0000313" key="8">
    <source>
        <dbReference type="EMBL" id="GAA2240864.1"/>
    </source>
</evidence>
<keyword evidence="3" id="KW-0547">Nucleotide-binding</keyword>
<evidence type="ECO:0000256" key="1">
    <source>
        <dbReference type="ARBA" id="ARBA00005417"/>
    </source>
</evidence>
<dbReference type="CDD" id="cd03224">
    <property type="entry name" value="ABC_TM1139_LivF_branched"/>
    <property type="match status" value="1"/>
</dbReference>
<evidence type="ECO:0000256" key="3">
    <source>
        <dbReference type="ARBA" id="ARBA00022741"/>
    </source>
</evidence>
<feature type="compositionally biased region" description="Low complexity" evidence="6">
    <location>
        <begin position="21"/>
        <end position="35"/>
    </location>
</feature>
<comment type="similarity">
    <text evidence="1">Belongs to the ABC transporter superfamily.</text>
</comment>
<dbReference type="InterPro" id="IPR052156">
    <property type="entry name" value="BCAA_Transport_ATP-bd_LivF"/>
</dbReference>
<dbReference type="PANTHER" id="PTHR43820">
    <property type="entry name" value="HIGH-AFFINITY BRANCHED-CHAIN AMINO ACID TRANSPORT ATP-BINDING PROTEIN LIVF"/>
    <property type="match status" value="1"/>
</dbReference>
<dbReference type="PROSITE" id="PS50893">
    <property type="entry name" value="ABC_TRANSPORTER_2"/>
    <property type="match status" value="1"/>
</dbReference>
<evidence type="ECO:0000256" key="5">
    <source>
        <dbReference type="ARBA" id="ARBA00022970"/>
    </source>
</evidence>
<accession>A0ABP5QNI1</accession>
<evidence type="ECO:0000256" key="6">
    <source>
        <dbReference type="SAM" id="MobiDB-lite"/>
    </source>
</evidence>
<evidence type="ECO:0000256" key="4">
    <source>
        <dbReference type="ARBA" id="ARBA00022840"/>
    </source>
</evidence>
<evidence type="ECO:0000259" key="7">
    <source>
        <dbReference type="PROSITE" id="PS50893"/>
    </source>
</evidence>
<gene>
    <name evidence="8" type="ORF">GCM10009851_27810</name>
</gene>
<dbReference type="InterPro" id="IPR017871">
    <property type="entry name" value="ABC_transporter-like_CS"/>
</dbReference>
<dbReference type="RefSeq" id="WP_259480029.1">
    <property type="nucleotide sequence ID" value="NZ_BAAAQY010000008.1"/>
</dbReference>
<dbReference type="Gene3D" id="3.40.50.300">
    <property type="entry name" value="P-loop containing nucleotide triphosphate hydrolases"/>
    <property type="match status" value="1"/>
</dbReference>
<dbReference type="Proteomes" id="UP001500929">
    <property type="component" value="Unassembled WGS sequence"/>
</dbReference>
<evidence type="ECO:0000313" key="9">
    <source>
        <dbReference type="Proteomes" id="UP001500929"/>
    </source>
</evidence>
<keyword evidence="4 8" id="KW-0067">ATP-binding</keyword>
<dbReference type="InterPro" id="IPR027417">
    <property type="entry name" value="P-loop_NTPase"/>
</dbReference>
<dbReference type="EMBL" id="BAAAQY010000008">
    <property type="protein sequence ID" value="GAA2240864.1"/>
    <property type="molecule type" value="Genomic_DNA"/>
</dbReference>
<dbReference type="PROSITE" id="PS00211">
    <property type="entry name" value="ABC_TRANSPORTER_1"/>
    <property type="match status" value="1"/>
</dbReference>
<dbReference type="SUPFAM" id="SSF52540">
    <property type="entry name" value="P-loop containing nucleoside triphosphate hydrolases"/>
    <property type="match status" value="1"/>
</dbReference>
<dbReference type="SMART" id="SM00382">
    <property type="entry name" value="AAA"/>
    <property type="match status" value="1"/>
</dbReference>
<feature type="region of interest" description="Disordered" evidence="6">
    <location>
        <begin position="18"/>
        <end position="38"/>
    </location>
</feature>
<dbReference type="PANTHER" id="PTHR43820:SF4">
    <property type="entry name" value="HIGH-AFFINITY BRANCHED-CHAIN AMINO ACID TRANSPORT ATP-BINDING PROTEIN LIVF"/>
    <property type="match status" value="1"/>
</dbReference>
<keyword evidence="2" id="KW-0813">Transport</keyword>
<name>A0ABP5QNI1_9MICO</name>